<dbReference type="Proteomes" id="UP000438448">
    <property type="component" value="Unassembled WGS sequence"/>
</dbReference>
<sequence length="1234" mass="137471">MLHVRIRAQPVQGVLGGRVVLHAAALTGARGSILGLDIDIVRGAGVPGHDDVQAALGVDVLPDRDVHAARALHVDDEDLALFTGLVEDLLQPRLCVHTLFGHPVGIHRDVLDRGVLREFRYASGQFADQAVAMRQHQLRSAVLVVAHDIRGDPVQLGVLVRRDVVAAVDQLGHLVPRNLRDADAVVLVQPPGHAGRRARRAGLALVVLVDQLLRAEFVGAARIVADPQPVLGLDGLGQTAVPPALGRGLRIEHHLVRGLIDDQHPPVVDDEVVLVLVFPLGRRGHVQPADLLLGQLPPQRLLQLGPPLFGERGGPAVLSGLPTVIDLGQHTVARIILRETVIEHLARAEHLLHHGWRRTLTGPLREDVGGVGMNQRLVDLIDGDMFTGRNIAAQMTESDVLHGADVDRRPALDGFGVGVVRIHPHDVETHVAQRLQVPLDLAIGQVVARGEHLNRTVFDGVDRGARQEHQRLALARIHIDRAVPDRQRRHDLCLTQDLAILGLPDRLDHRREFVCLRTGFEFMTQRVRPGILQLQMLGRIFAGPGVVVLQRRLPRRPIRLGQMLTANPFGMRGLRRRHQLVGRLVQHLGMLGERGPILLPRDLRITVRPRTGLVLGPPGLLLRPPHRLPRLIDPPLRLRNPRFLPLPLPRSPLLSLGNLPRRPPLPGIIPPGSRIIPRPNIILSSAVSFALRVGIPLPPRLTSIQPPPLTITLDVAVTLTLRRPIPTVQRPSAVTCVTGALPHRRLVVPGLGITRTRPARTCTPTNPGAGWIGNRLRHTIFPGPNLRRPRLGHPLGSPPRAHAGLPTRTPTIHPGPHRRRTPRLRTRGRITDLAGIPHLRPTAPVRPLGTRRRPRPRRLRDRRTPIPHRRGLRRRGPHLTGRTRPHPVPTHRSIRPHRSPRRRRTRAIRHHGSRRTVLRPNNRSDRRIGFGSRTDDPIRFGPRTGHDPRVAVRDRIPTAPHTGLGNITGRPHPVHIGMHTGTRRFDTVPRRRRTSSRGSAIPTRLMLSPNRIHTSTRAHSCPPGRIHHSRTTIRRLLPTPVLLTLRHRRHHVIPVRTGIHQRRTTVVHQGHIPAGPDVHLRRRRGRLPEATVRVIPVRQSMICAGQHPPGRPRGEHPPIRVRVLQILDRGIPPLGRQIHHELRGHRRRERAHGIDCARNGSGHDPGRPLPHRIRQRPVQGLGRGTTDRPTRRPGHPRDDRLPPVDPRAMPLQLLILLNRVVLQRPQQSADRHMP</sequence>
<evidence type="ECO:0000256" key="1">
    <source>
        <dbReference type="SAM" id="MobiDB-lite"/>
    </source>
</evidence>
<gene>
    <name evidence="2" type="ORF">NRB20_62980</name>
</gene>
<dbReference type="AlphaFoldDB" id="A0A7K0DCB4"/>
<evidence type="ECO:0000313" key="2">
    <source>
        <dbReference type="EMBL" id="MQY23171.1"/>
    </source>
</evidence>
<accession>A0A7K0DCB4</accession>
<protein>
    <submittedName>
        <fullName evidence="2">Uncharacterized protein</fullName>
    </submittedName>
</protein>
<evidence type="ECO:0000313" key="3">
    <source>
        <dbReference type="Proteomes" id="UP000438448"/>
    </source>
</evidence>
<feature type="compositionally biased region" description="Basic residues" evidence="1">
    <location>
        <begin position="892"/>
        <end position="917"/>
    </location>
</feature>
<feature type="compositionally biased region" description="Basic and acidic residues" evidence="1">
    <location>
        <begin position="922"/>
        <end position="956"/>
    </location>
</feature>
<organism evidence="2 3">
    <name type="scientific">Nocardia macrotermitis</name>
    <dbReference type="NCBI Taxonomy" id="2585198"/>
    <lineage>
        <taxon>Bacteria</taxon>
        <taxon>Bacillati</taxon>
        <taxon>Actinomycetota</taxon>
        <taxon>Actinomycetes</taxon>
        <taxon>Mycobacteriales</taxon>
        <taxon>Nocardiaceae</taxon>
        <taxon>Nocardia</taxon>
    </lineage>
</organism>
<name>A0A7K0DCB4_9NOCA</name>
<feature type="region of interest" description="Disordered" evidence="1">
    <location>
        <begin position="797"/>
        <end position="822"/>
    </location>
</feature>
<feature type="region of interest" description="Disordered" evidence="1">
    <location>
        <begin position="837"/>
        <end position="980"/>
    </location>
</feature>
<comment type="caution">
    <text evidence="2">The sequence shown here is derived from an EMBL/GenBank/DDBJ whole genome shotgun (WGS) entry which is preliminary data.</text>
</comment>
<reference evidence="2 3" key="1">
    <citation type="submission" date="2019-10" db="EMBL/GenBank/DDBJ databases">
        <title>Nocardia macrotermitis sp. nov. and Nocardia aurantia sp. nov., isolated from the gut of fungus growing-termite Macrotermes natalensis.</title>
        <authorList>
            <person name="Benndorf R."/>
            <person name="Schwitalla J."/>
            <person name="Martin K."/>
            <person name="De Beer W."/>
            <person name="Kaster A.-K."/>
            <person name="Vollmers J."/>
            <person name="Poulsen M."/>
            <person name="Beemelmanns C."/>
        </authorList>
    </citation>
    <scope>NUCLEOTIDE SEQUENCE [LARGE SCALE GENOMIC DNA]</scope>
    <source>
        <strain evidence="2 3">RB20</strain>
    </source>
</reference>
<feature type="compositionally biased region" description="Basic and acidic residues" evidence="1">
    <location>
        <begin position="1185"/>
        <end position="1202"/>
    </location>
</feature>
<keyword evidence="3" id="KW-1185">Reference proteome</keyword>
<dbReference type="EMBL" id="WEGK01000017">
    <property type="protein sequence ID" value="MQY23171.1"/>
    <property type="molecule type" value="Genomic_DNA"/>
</dbReference>
<feature type="compositionally biased region" description="Basic residues" evidence="1">
    <location>
        <begin position="849"/>
        <end position="885"/>
    </location>
</feature>
<feature type="region of interest" description="Disordered" evidence="1">
    <location>
        <begin position="1155"/>
        <end position="1206"/>
    </location>
</feature>
<proteinExistence type="predicted"/>